<dbReference type="EMBL" id="DYVF01000029">
    <property type="protein sequence ID" value="HJG30535.1"/>
    <property type="molecule type" value="Genomic_DNA"/>
</dbReference>
<evidence type="ECO:0000313" key="2">
    <source>
        <dbReference type="Proteomes" id="UP000746751"/>
    </source>
</evidence>
<reference evidence="1" key="2">
    <citation type="submission" date="2021-09" db="EMBL/GenBank/DDBJ databases">
        <authorList>
            <person name="Gilroy R."/>
        </authorList>
    </citation>
    <scope>NUCLEOTIDE SEQUENCE</scope>
    <source>
        <strain evidence="1">ChiGjej2B2-7701</strain>
    </source>
</reference>
<comment type="caution">
    <text evidence="1">The sequence shown here is derived from an EMBL/GenBank/DDBJ whole genome shotgun (WGS) entry which is preliminary data.</text>
</comment>
<dbReference type="Proteomes" id="UP000746751">
    <property type="component" value="Unassembled WGS sequence"/>
</dbReference>
<proteinExistence type="predicted"/>
<reference evidence="1" key="1">
    <citation type="journal article" date="2021" name="PeerJ">
        <title>Extensive microbial diversity within the chicken gut microbiome revealed by metagenomics and culture.</title>
        <authorList>
            <person name="Gilroy R."/>
            <person name="Ravi A."/>
            <person name="Getino M."/>
            <person name="Pursley I."/>
            <person name="Horton D.L."/>
            <person name="Alikhan N.F."/>
            <person name="Baker D."/>
            <person name="Gharbi K."/>
            <person name="Hall N."/>
            <person name="Watson M."/>
            <person name="Adriaenssens E.M."/>
            <person name="Foster-Nyarko E."/>
            <person name="Jarju S."/>
            <person name="Secka A."/>
            <person name="Antonio M."/>
            <person name="Oren A."/>
            <person name="Chaudhuri R.R."/>
            <person name="La Ragione R."/>
            <person name="Hildebrand F."/>
            <person name="Pallen M.J."/>
        </authorList>
    </citation>
    <scope>NUCLEOTIDE SEQUENCE</scope>
    <source>
        <strain evidence="1">ChiGjej2B2-7701</strain>
    </source>
</reference>
<evidence type="ECO:0000313" key="1">
    <source>
        <dbReference type="EMBL" id="HJG30535.1"/>
    </source>
</evidence>
<accession>A0A921LR13</accession>
<sequence>MGQYFNWVNFDKNEIIEDWPWPNGNKLHESAYLGCEETDAALTMLAGDWAGDFVAFLGDYATFENETHPKRREAELRLAGTYCEEYIYSCADICGRFDYTRDHPETRHPVYEDDDIYETWVPYDRPFDVAIRCYRYVVNETKKEFVDRFYTAVRYIDKNMGEIVRYDPFPELMCSQTGWLEDPESEIEGRWFGDTVRPSDEHPGDGYTAVAQNYSYWAPPSITCSDEEVMRIVAEYGLDIADEDILDQIDARLP</sequence>
<protein>
    <submittedName>
        <fullName evidence="1">Uncharacterized protein</fullName>
    </submittedName>
</protein>
<gene>
    <name evidence="1" type="ORF">K8U80_03965</name>
</gene>
<organism evidence="1 2">
    <name type="scientific">Collinsella ihumii</name>
    <dbReference type="NCBI Taxonomy" id="1720204"/>
    <lineage>
        <taxon>Bacteria</taxon>
        <taxon>Bacillati</taxon>
        <taxon>Actinomycetota</taxon>
        <taxon>Coriobacteriia</taxon>
        <taxon>Coriobacteriales</taxon>
        <taxon>Coriobacteriaceae</taxon>
        <taxon>Collinsella</taxon>
    </lineage>
</organism>
<dbReference type="AlphaFoldDB" id="A0A921LR13"/>
<name>A0A921LR13_9ACTN</name>